<reference evidence="2 3" key="1">
    <citation type="submission" date="2016-04" db="EMBL/GenBank/DDBJ databases">
        <title>A degradative enzymes factory behind the ericoid mycorrhizal symbiosis.</title>
        <authorList>
            <consortium name="DOE Joint Genome Institute"/>
            <person name="Martino E."/>
            <person name="Morin E."/>
            <person name="Grelet G."/>
            <person name="Kuo A."/>
            <person name="Kohler A."/>
            <person name="Daghino S."/>
            <person name="Barry K."/>
            <person name="Choi C."/>
            <person name="Cichocki N."/>
            <person name="Clum A."/>
            <person name="Copeland A."/>
            <person name="Hainaut M."/>
            <person name="Haridas S."/>
            <person name="Labutti K."/>
            <person name="Lindquist E."/>
            <person name="Lipzen A."/>
            <person name="Khouja H.-R."/>
            <person name="Murat C."/>
            <person name="Ohm R."/>
            <person name="Olson A."/>
            <person name="Spatafora J."/>
            <person name="Veneault-Fourrey C."/>
            <person name="Henrissat B."/>
            <person name="Grigoriev I."/>
            <person name="Martin F."/>
            <person name="Perotto S."/>
        </authorList>
    </citation>
    <scope>NUCLEOTIDE SEQUENCE [LARGE SCALE GENOMIC DNA]</scope>
    <source>
        <strain evidence="2 3">E</strain>
    </source>
</reference>
<gene>
    <name evidence="2" type="ORF">K444DRAFT_384539</name>
</gene>
<dbReference type="RefSeq" id="XP_024737886.1">
    <property type="nucleotide sequence ID" value="XM_024872372.1"/>
</dbReference>
<feature type="region of interest" description="Disordered" evidence="1">
    <location>
        <begin position="1"/>
        <end position="168"/>
    </location>
</feature>
<evidence type="ECO:0000313" key="2">
    <source>
        <dbReference type="EMBL" id="PMD60982.1"/>
    </source>
</evidence>
<feature type="compositionally biased region" description="Polar residues" evidence="1">
    <location>
        <begin position="56"/>
        <end position="69"/>
    </location>
</feature>
<feature type="compositionally biased region" description="Polar residues" evidence="1">
    <location>
        <begin position="93"/>
        <end position="102"/>
    </location>
</feature>
<proteinExistence type="predicted"/>
<feature type="compositionally biased region" description="Polar residues" evidence="1">
    <location>
        <begin position="15"/>
        <end position="34"/>
    </location>
</feature>
<evidence type="ECO:0000313" key="3">
    <source>
        <dbReference type="Proteomes" id="UP000235371"/>
    </source>
</evidence>
<dbReference type="InParanoid" id="A0A2J6TDB6"/>
<keyword evidence="3" id="KW-1185">Reference proteome</keyword>
<accession>A0A2J6TDB6</accession>
<dbReference type="EMBL" id="KZ613787">
    <property type="protein sequence ID" value="PMD60982.1"/>
    <property type="molecule type" value="Genomic_DNA"/>
</dbReference>
<name>A0A2J6TDB6_9HELO</name>
<organism evidence="2 3">
    <name type="scientific">Hyaloscypha bicolor E</name>
    <dbReference type="NCBI Taxonomy" id="1095630"/>
    <lineage>
        <taxon>Eukaryota</taxon>
        <taxon>Fungi</taxon>
        <taxon>Dikarya</taxon>
        <taxon>Ascomycota</taxon>
        <taxon>Pezizomycotina</taxon>
        <taxon>Leotiomycetes</taxon>
        <taxon>Helotiales</taxon>
        <taxon>Hyaloscyphaceae</taxon>
        <taxon>Hyaloscypha</taxon>
        <taxon>Hyaloscypha bicolor</taxon>
    </lineage>
</organism>
<dbReference type="GeneID" id="36580453"/>
<protein>
    <submittedName>
        <fullName evidence="2">Uncharacterized protein</fullName>
    </submittedName>
</protein>
<dbReference type="AlphaFoldDB" id="A0A2J6TDB6"/>
<evidence type="ECO:0000256" key="1">
    <source>
        <dbReference type="SAM" id="MobiDB-lite"/>
    </source>
</evidence>
<sequence length="376" mass="39950">MVSPNRDGVFDDSSEQGATFNGTPSASGTGSTLFQDIDSFPDHFPGQGGAAVALHSASTSTKSTGSHRISYTPRDGSVLSLPPRASAPREPGNTLSLASGPNDSILEHFAEQAASGAPRPSTIRQIAHSDSSSSSAEGTGLEETDSGRTELDSEPAVGTPATSDASEDADILGLAEGPYGHLTGAANRDLSLAGLDLPVEYRDGPFLSDSNDESDADIIDTVNKIHTRLQASHDAIPWTLSGEDGRQRLNPDGSALAPSPGPAYSEYHLRMRKYTQRYHKIQRLRQCQTGSCEAQPTPLESCDKPPIGTPDCQWDISSLVSTERSLAYNEPRGKESQGCQDVHIKRVSGTVQQPMIPRSVDCLFSSLTCLDSRSRP</sequence>
<dbReference type="Proteomes" id="UP000235371">
    <property type="component" value="Unassembled WGS sequence"/>
</dbReference>